<dbReference type="InterPro" id="IPR032065">
    <property type="entry name" value="RNF31-UBA"/>
</dbReference>
<evidence type="ECO:0000256" key="3">
    <source>
        <dbReference type="ARBA" id="ARBA00022723"/>
    </source>
</evidence>
<dbReference type="GO" id="GO:0097039">
    <property type="term" value="P:protein linear polyubiquitination"/>
    <property type="evidence" value="ECO:0007669"/>
    <property type="project" value="TreeGrafter"/>
</dbReference>
<dbReference type="CDD" id="cd20351">
    <property type="entry name" value="Rcat_RBR_HOIP"/>
    <property type="match status" value="1"/>
</dbReference>
<keyword evidence="3" id="KW-0479">Metal-binding</keyword>
<dbReference type="EMBL" id="GL435158">
    <property type="protein sequence ID" value="EFN73941.1"/>
    <property type="molecule type" value="Genomic_DNA"/>
</dbReference>
<feature type="region of interest" description="Disordered" evidence="9">
    <location>
        <begin position="1129"/>
        <end position="1174"/>
    </location>
</feature>
<feature type="compositionally biased region" description="Polar residues" evidence="9">
    <location>
        <begin position="1550"/>
        <end position="1565"/>
    </location>
</feature>
<dbReference type="STRING" id="104421.E1ZY01"/>
<dbReference type="Pfam" id="PF22191">
    <property type="entry name" value="IBR_1"/>
    <property type="match status" value="1"/>
</dbReference>
<feature type="compositionally biased region" description="Pro residues" evidence="9">
    <location>
        <begin position="104"/>
        <end position="114"/>
    </location>
</feature>
<feature type="region of interest" description="Disordered" evidence="9">
    <location>
        <begin position="1050"/>
        <end position="1074"/>
    </location>
</feature>
<dbReference type="InterPro" id="IPR026254">
    <property type="entry name" value="RNF31-like"/>
</dbReference>
<feature type="compositionally biased region" description="Basic and acidic residues" evidence="9">
    <location>
        <begin position="605"/>
        <end position="619"/>
    </location>
</feature>
<evidence type="ECO:0000256" key="8">
    <source>
        <dbReference type="PROSITE-ProRule" id="PRU00322"/>
    </source>
</evidence>
<dbReference type="InterPro" id="IPR044066">
    <property type="entry name" value="TRIAD_supradom"/>
</dbReference>
<feature type="region of interest" description="Disordered" evidence="9">
    <location>
        <begin position="1714"/>
        <end position="1763"/>
    </location>
</feature>
<feature type="compositionally biased region" description="Polar residues" evidence="9">
    <location>
        <begin position="1863"/>
        <end position="1873"/>
    </location>
</feature>
<dbReference type="PROSITE" id="PS51873">
    <property type="entry name" value="TRIAD"/>
    <property type="match status" value="1"/>
</dbReference>
<dbReference type="OMA" id="AGERKCK"/>
<feature type="compositionally biased region" description="Basic and acidic residues" evidence="9">
    <location>
        <begin position="2195"/>
        <end position="2215"/>
    </location>
</feature>
<feature type="region of interest" description="Disordered" evidence="9">
    <location>
        <begin position="2652"/>
        <end position="2827"/>
    </location>
</feature>
<feature type="domain" description="RING-type" evidence="10">
    <location>
        <begin position="3457"/>
        <end position="3506"/>
    </location>
</feature>
<dbReference type="CDD" id="cd19815">
    <property type="entry name" value="Bbox1_HOIP"/>
    <property type="match status" value="1"/>
</dbReference>
<keyword evidence="7" id="KW-0862">Zinc</keyword>
<feature type="region of interest" description="Disordered" evidence="9">
    <location>
        <begin position="1771"/>
        <end position="1790"/>
    </location>
</feature>
<keyword evidence="6" id="KW-0833">Ubl conjugation pathway</keyword>
<dbReference type="InterPro" id="IPR002867">
    <property type="entry name" value="IBR_dom"/>
</dbReference>
<sequence length="3903" mass="429652">MAAVQRSWRYGNRFSAARCDSHQANRGGQYRGDQFPRKTGRESKRRGGEVSHMNNSGAERWQPMAISNPSTKLRMARSMPHWVMVVLISKAQQQQREAEQRHGPPTPPKIPPPSLSGDCGDPDYEIIEFPTQKPPPTPQSNRYAGKCALCGTENVFARCDTCQDNFCEACDDMNHKHPKRKGHVRRRILTDNASRSRPPLPPKGENLLGPPPVPPPRRNRKATQGPIRARWRLGCDWRISATIRGCLLPFPISSPSRRVPSPPRRTKCHDFNTMLLVETIMEGNKAKSALAKGPTPLPLIDKVGSLKRNFANPKAPPDSRVSKSTNTLNAPSNDASGTDKMSTLQERYRKYQEAMRAQDANRRRHPSSDPSRDTLSGRPLSLGSSRPAPPLPPPPPPRAMMQSASVCDLTAAHMWNPAMHQAQSVAHLGPGGMPMMWYPPTNSWDVSMSGSAMSLHHPSMWGYPMGYPSAQMLPPHYPGSLSRAHSPARSVKSSRRSRHASPSPSLKSKKSYASRSRSRRSPGSPSDASSENSDESDVARLSRGSRSRRGSVSRSIRQRTYHDESRNLVSRGRQERLMSEERVVSTEDQWSESPSSKRYSTPSRSYDERSVSRIDRLERVQNGTYRDRRRQSTDEESSDRRINAPSRARVTSSSDDHFERVENALKRASSLRRDIMLDHRRDSRRSSFESDGQARKTPSRDVTSPKGIPGERARLLERQSSQGDSDRDKNRANKDEIELRSLKREQQTRDVSREREIRAKRESSQRRDALDDPDRISKRSSRRSSFESDSQGPRKTSSNETPIRKHEEKTTGEPQSRQRSIEKGQSEDSIGIAETQQQRQENVDIKKQLRRSQSREDPKTTRRSTTGNASPKKVAANETVSLMEIPKEEWACEHCTFINKINDRVCVVCCKTKSSALPPSTLNDDPVNQPKSEARSSNVGDLEKRTNLLKISNSEESGDSGSVRNKGRPKRTISFSFDAIASEDNPFVESSKATVTTSASGVEEASSELADAASSPIAENLASSSSTLASSSTTNISKIGANATLQEEKATRGKLLKSHSVSTGTSPPPQNISTQTYDYLPAKGTLGRSASVATSKSYLYYDDSDGEEQTRFANSPDLYPRSFQEQQLVISGQKSRERTRRNSIDSSHLYYRSREPSQPRYAEAGPSSSQQGVSTLTRQGLEIVELLREAERQGFTTDDVQVALAQGASNPIDWLHTQWPHLVETVRVLVTAQGKELRENSIGVLSPAEAREALRSAKGDVWNAVAAAIRRRQQKCQQIMARGSFALADVVRALDNNAGIEDAALLELQKNQLKPFLMRIWGPPVGVENDEAAPHGDAAGAVGGGTGAEAVEQVANVSDTEARKQVMSPIVDHFVALQADFQKQLAALRELTDNWRHEKDPPNKLGNNKSDNLYERTDDGNSTVLIDANLVPRAVQQAPDVAMPGDLVTRQRQATVDSREGSKCSKSNEGLDRVEAASNIEIPATTTMIDDVAKGSHEEASEMQHDADLATTSIDETIETARQEEVEQKGLLSSNVEVQVSSSSPAISAPDTTEPGQSSSPQTWSAPELLDTAGPTANNESLVQVEKSELGEASGISFQDSSAPRQQVDILQQSSGNDVIAVNVSEKDLSAMERSDQHIERKTPEQKDESHVLAMEALMSAVKSLPEQFLTPFMQAMQVLSPKKGDADVTSADVEFMNRLNTLRSTKVEETAKAITDVDAHQPRDDEKKSVPATADETDGSLLREKSNNQTKDPLTKSSSNKIVRCELPDSRMAKSRSSVPDIKQQQQDIRSVRNLDTHEANISQTNIARDPTPEIFSDAIDFELKDIPEETLIAITEPMTGTSQADIAEAVRSRKNSLNIVDTSAERSTGSKPLSMEGSVMEASPGESSSFQSLISSTHDPSIICREAHELAVASNDTLIGASSSPSSSPSKEANDSSIAPSDELSADNNTFAIIDPLLKTVSQTDISDQKSAIARDHPSISHATNTESKQDPNTWESKRHSRDSHHVATSLAPLISSPIAKSPSIVEIFDNLEATLRHDKSDTKPSAAKNAAHVAGKVEQTISVAYHTPASDAKDETTLKGADVPVEQSTTGDLSIIQLRTDESVPLSLADSAANFNNPGKENPAETDSSTKDSARQGPPSPTENREVIAHDHLTQASRSSPSIDTHLEDTLLTSNTLGGSATLTDVQISEQSEVKSKESIADTDGTSDRNADDPSMNIIDDSSNDIPSPRSSLEKSSESFSQQNKVEFKESIANTDGISDKNADDPSMNIIDVSSNDIPLPRSSIEKSSESFLQQSEVESKDSVAGTDGTPDKNADNPSMNIIDVSSNDIPLPRSSIEKSSESFLQQNEVESKESIADTDGTSDRNADDLSMNIIDDSSNDILSPRSSIEKSSERFLQQNEVKSKDSVADTDGTSDKNADNPSMNIIDDSSNNILSPRSSIEKSSERFLQQNEVKSKDSVADTDGTSDKNADDPSMNIIDDSSNDILSPRSSTEKSSESFLQQDEVKFKESIADTDGISDKNADPSTNIIDNSSNDISNDPRSSIEKSSESFSHPGVEVSRSDEKRDAQTTSFSILDALKNLNIFFASRSEVKNVSPINEGSFSAPITANIGDVTPGISDTFEIKISESPVITVNDCAPIKNAAANTIESGRTGDDVDTTNGGRAGNVDSPGNDVSIVARNEPVRSKLPNNESLDDEGAGQPRKSVIARPVVKDRSPLKKIVRRRSPVKVVRKSSGVVPRRGSPRKSTSPNSTTVTKARATASEITGTSRNRGPMRGNESRIKEPVKSTRDKMADGKAGESVKRSLTDIDLRKSDKMNKKASNAEKTLAIDNSEARINLKTREKSGITENGKLEPPKSKSIGVDRNKKVEMPKNIRADTSTCEDRKEVINHEISRDKMSKTLSTENGRDNSKSKVPPPSKIPVLMHRKMARSTNIIPSSPCKINSSDTRLLKSISTKLPVASQAISKLSLKIQEKAKTPSPPIARKVDSGDNSKTDRIESNNGELNPARTIEITENAKDERILGENHAESSIAGEAEEPPKVESIQLESTLEENSTNFNEHLEIEDAIEGSSSDFESDEDTETARYISDHNSECNSEEFTDAELLLEKTLNEIRSEISESEEEEEERTNGSEGSEGGITCSYETESHDRDSVLSEGSIDEREIRSSELEDSTGEDVYEELPSEGEETNVRVREDLEQQPGTTVEEADDTIREEVDISNGAEGNSEVAREAEGNNLPPLTEAIAELIQPEIIDRELSQNLEISDSTAAVAVADPATALLSAKLEEGAESREDIESKASEPRLEEEASKIEEIDKTKKKAMSPKRAKIGRRASTGSKEVKIGRNVDDDDDDALKGVNRAPRKRFSLVASCIRRFEGEERTERKALESIRRKRQGSPKTERERIARRLLAEGRAANYDEAEVAASLLALKFGDAEALQAAKECSSVESALAFLQQECELCTGRFAMSQMVSMLKCVHRCCNDCAKNYFTIQISDRNITDAVCPYCKEPNLKDANEDEVLEYFSNLDIQLKTLLDPPIHELFQRKLRDRTLMQDPNFKWCIQCSSGFYADPDQKRLICPDCRSVTCAFCRRPWEKQHERISCEKFAAWKDENDPDNQAAGLAKHLADNGIDCPKCKFRYSLSRGGCMHFTCSQCKYEFCCGCGKAFMMGAKCTVSPYCAKLGLHAHHPRNCLFYLRDKEPAQLQQLLKENGIDYDTEGPIGERKCKVQLQKETPTGVVDTICNSDVVEDHAGLCRIHYVEYLVRKIRMTRLEPLPLLNVDDLETCVRRAGLKPPPNWYGRDPQHYRNDLVEHYIEYLAGLVLKGRLDPVTIFDLNDAKQELRRRGKVPPAKDQEMSERDYLEACIQVTNTAPLFFIFFSLSLFLSTTRLPPGLFDPLTELTAVA</sequence>
<dbReference type="GO" id="GO:1990450">
    <property type="term" value="F:linear polyubiquitin binding"/>
    <property type="evidence" value="ECO:0007669"/>
    <property type="project" value="TreeGrafter"/>
</dbReference>
<feature type="compositionally biased region" description="Polar residues" evidence="9">
    <location>
        <begin position="2423"/>
        <end position="2442"/>
    </location>
</feature>
<evidence type="ECO:0000256" key="9">
    <source>
        <dbReference type="SAM" id="MobiDB-lite"/>
    </source>
</evidence>
<feature type="compositionally biased region" description="Low complexity" evidence="9">
    <location>
        <begin position="2527"/>
        <end position="2545"/>
    </location>
</feature>
<feature type="compositionally biased region" description="Low complexity" evidence="9">
    <location>
        <begin position="521"/>
        <end position="531"/>
    </location>
</feature>
<dbReference type="PROSITE" id="PS50199">
    <property type="entry name" value="ZF_RANBP2_2"/>
    <property type="match status" value="1"/>
</dbReference>
<dbReference type="SMART" id="SM00647">
    <property type="entry name" value="IBR"/>
    <property type="match status" value="2"/>
</dbReference>
<dbReference type="InterPro" id="IPR041031">
    <property type="entry name" value="RNF31_C"/>
</dbReference>
<dbReference type="CDD" id="cd20337">
    <property type="entry name" value="BRcat_RBR_HOIP"/>
    <property type="match status" value="1"/>
</dbReference>
<feature type="region of interest" description="Disordered" evidence="9">
    <location>
        <begin position="174"/>
        <end position="226"/>
    </location>
</feature>
<feature type="compositionally biased region" description="Basic residues" evidence="9">
    <location>
        <begin position="176"/>
        <end position="187"/>
    </location>
</feature>
<evidence type="ECO:0000313" key="13">
    <source>
        <dbReference type="EMBL" id="EFN73941.1"/>
    </source>
</evidence>
<feature type="region of interest" description="Disordered" evidence="9">
    <location>
        <begin position="91"/>
        <end position="122"/>
    </location>
</feature>
<name>E1ZY01_CAMFO</name>
<evidence type="ECO:0000256" key="1">
    <source>
        <dbReference type="ARBA" id="ARBA00008278"/>
    </source>
</evidence>
<feature type="compositionally biased region" description="Basic residues" evidence="9">
    <location>
        <begin position="543"/>
        <end position="559"/>
    </location>
</feature>
<feature type="region of interest" description="Disordered" evidence="9">
    <location>
        <begin position="2113"/>
        <end position="2149"/>
    </location>
</feature>
<evidence type="ECO:0000256" key="5">
    <source>
        <dbReference type="ARBA" id="ARBA00022771"/>
    </source>
</evidence>
<dbReference type="InterPro" id="IPR013083">
    <property type="entry name" value="Znf_RING/FYVE/PHD"/>
</dbReference>
<evidence type="ECO:0000259" key="12">
    <source>
        <dbReference type="PROSITE" id="PS51873"/>
    </source>
</evidence>
<feature type="domain" description="RanBP2-type" evidence="11">
    <location>
        <begin position="886"/>
        <end position="915"/>
    </location>
</feature>
<feature type="compositionally biased region" description="Low complexity" evidence="9">
    <location>
        <begin position="376"/>
        <end position="386"/>
    </location>
</feature>
<dbReference type="InParanoid" id="E1ZY01"/>
<feature type="compositionally biased region" description="Basic and acidic residues" evidence="9">
    <location>
        <begin position="2353"/>
        <end position="2371"/>
    </location>
</feature>
<keyword evidence="5 8" id="KW-0863">Zinc-finger</keyword>
<feature type="region of interest" description="Disordered" evidence="9">
    <location>
        <begin position="2891"/>
        <end position="2923"/>
    </location>
</feature>
<feature type="region of interest" description="Disordered" evidence="9">
    <location>
        <begin position="1527"/>
        <end position="1575"/>
    </location>
</feature>
<gene>
    <name evidence="13" type="ORF">EAG_11880</name>
</gene>
<dbReference type="InterPro" id="IPR047540">
    <property type="entry name" value="BRcat_RBR_RNF31-like"/>
</dbReference>
<feature type="region of interest" description="Disordered" evidence="9">
    <location>
        <begin position="3033"/>
        <end position="3238"/>
    </location>
</feature>
<dbReference type="Proteomes" id="UP000000311">
    <property type="component" value="Unassembled WGS sequence"/>
</dbReference>
<feature type="compositionally biased region" description="Polar residues" evidence="9">
    <location>
        <begin position="1748"/>
        <end position="1762"/>
    </location>
</feature>
<evidence type="ECO:0000259" key="11">
    <source>
        <dbReference type="PROSITE" id="PS50199"/>
    </source>
</evidence>
<feature type="compositionally biased region" description="Polar residues" evidence="9">
    <location>
        <begin position="791"/>
        <end position="801"/>
    </location>
</feature>
<dbReference type="PANTHER" id="PTHR16004">
    <property type="entry name" value="RING FINGER PROTEIN 31-RELATED"/>
    <property type="match status" value="1"/>
</dbReference>
<evidence type="ECO:0000313" key="14">
    <source>
        <dbReference type="Proteomes" id="UP000000311"/>
    </source>
</evidence>
<dbReference type="InterPro" id="IPR047541">
    <property type="entry name" value="RNF31_RBR_mRING-HC-like"/>
</dbReference>
<dbReference type="Pfam" id="PF01485">
    <property type="entry name" value="IBR"/>
    <property type="match status" value="1"/>
</dbReference>
<feature type="compositionally biased region" description="Basic and acidic residues" evidence="9">
    <location>
        <begin position="676"/>
        <end position="694"/>
    </location>
</feature>
<organism evidence="14">
    <name type="scientific">Camponotus floridanus</name>
    <name type="common">Florida carpenter ant</name>
    <dbReference type="NCBI Taxonomy" id="104421"/>
    <lineage>
        <taxon>Eukaryota</taxon>
        <taxon>Metazoa</taxon>
        <taxon>Ecdysozoa</taxon>
        <taxon>Arthropoda</taxon>
        <taxon>Hexapoda</taxon>
        <taxon>Insecta</taxon>
        <taxon>Pterygota</taxon>
        <taxon>Neoptera</taxon>
        <taxon>Endopterygota</taxon>
        <taxon>Hymenoptera</taxon>
        <taxon>Apocrita</taxon>
        <taxon>Aculeata</taxon>
        <taxon>Formicoidea</taxon>
        <taxon>Formicidae</taxon>
        <taxon>Formicinae</taxon>
        <taxon>Camponotus</taxon>
    </lineage>
</organism>
<dbReference type="InterPro" id="IPR001841">
    <property type="entry name" value="Znf_RING"/>
</dbReference>
<feature type="compositionally biased region" description="Basic and acidic residues" evidence="9">
    <location>
        <begin position="630"/>
        <end position="642"/>
    </location>
</feature>
<feature type="compositionally biased region" description="Basic and acidic residues" evidence="9">
    <location>
        <begin position="2507"/>
        <end position="2526"/>
    </location>
</feature>
<feature type="compositionally biased region" description="Basic and acidic residues" evidence="9">
    <location>
        <begin position="560"/>
        <end position="585"/>
    </location>
</feature>
<dbReference type="PANTHER" id="PTHR16004:SF2">
    <property type="entry name" value="E3 UBIQUITIN-PROTEIN LIGASE LUBEL"/>
    <property type="match status" value="1"/>
</dbReference>
<feature type="compositionally biased region" description="Basic and acidic residues" evidence="9">
    <location>
        <begin position="3147"/>
        <end position="3170"/>
    </location>
</feature>
<feature type="compositionally biased region" description="Basic and acidic residues" evidence="9">
    <location>
        <begin position="1714"/>
        <end position="1730"/>
    </location>
</feature>
<feature type="compositionally biased region" description="Polar residues" evidence="9">
    <location>
        <begin position="949"/>
        <end position="963"/>
    </location>
</feature>
<feature type="compositionally biased region" description="Polar residues" evidence="9">
    <location>
        <begin position="2379"/>
        <end position="2390"/>
    </location>
</feature>
<dbReference type="OrthoDB" id="9978677at2759"/>
<feature type="compositionally biased region" description="Pro residues" evidence="9">
    <location>
        <begin position="387"/>
        <end position="398"/>
    </location>
</feature>
<dbReference type="Gene3D" id="3.30.40.10">
    <property type="entry name" value="Zinc/RING finger domain, C3HC4 (zinc finger)"/>
    <property type="match status" value="1"/>
</dbReference>
<dbReference type="GO" id="GO:0071797">
    <property type="term" value="C:LUBAC complex"/>
    <property type="evidence" value="ECO:0007669"/>
    <property type="project" value="InterPro"/>
</dbReference>
<keyword evidence="4" id="KW-0677">Repeat</keyword>
<feature type="region of interest" description="Disordered" evidence="9">
    <location>
        <begin position="2979"/>
        <end position="3005"/>
    </location>
</feature>
<feature type="compositionally biased region" description="Basic and acidic residues" evidence="9">
    <location>
        <begin position="2405"/>
        <end position="2422"/>
    </location>
</feature>
<evidence type="ECO:0000259" key="10">
    <source>
        <dbReference type="PROSITE" id="PS50089"/>
    </source>
</evidence>
<feature type="region of interest" description="Disordered" evidence="9">
    <location>
        <begin position="478"/>
        <end position="657"/>
    </location>
</feature>
<dbReference type="Pfam" id="PF16678">
    <property type="entry name" value="UBA_HOIP"/>
    <property type="match status" value="1"/>
</dbReference>
<feature type="compositionally biased region" description="Basic and acidic residues" evidence="9">
    <location>
        <begin position="2457"/>
        <end position="2475"/>
    </location>
</feature>
<feature type="compositionally biased region" description="Basic and acidic residues" evidence="9">
    <location>
        <begin position="3284"/>
        <end position="3316"/>
    </location>
</feature>
<feature type="compositionally biased region" description="Polar residues" evidence="9">
    <location>
        <begin position="3049"/>
        <end position="3062"/>
    </location>
</feature>
<feature type="compositionally biased region" description="Basic and acidic residues" evidence="9">
    <location>
        <begin position="2988"/>
        <end position="3002"/>
    </location>
</feature>
<feature type="region of interest" description="Disordered" evidence="9">
    <location>
        <begin position="1393"/>
        <end position="1417"/>
    </location>
</feature>
<dbReference type="SUPFAM" id="SSF57850">
    <property type="entry name" value="RING/U-box"/>
    <property type="match status" value="3"/>
</dbReference>
<feature type="region of interest" description="Disordered" evidence="9">
    <location>
        <begin position="308"/>
        <end position="401"/>
    </location>
</feature>
<feature type="region of interest" description="Disordered" evidence="9">
    <location>
        <begin position="1452"/>
        <end position="1475"/>
    </location>
</feature>
<dbReference type="PROSITE" id="PS01358">
    <property type="entry name" value="ZF_RANBP2_1"/>
    <property type="match status" value="1"/>
</dbReference>
<keyword evidence="2" id="KW-0808">Transferase</keyword>
<reference evidence="13 14" key="1">
    <citation type="journal article" date="2010" name="Science">
        <title>Genomic comparison of the ants Camponotus floridanus and Harpegnathos saltator.</title>
        <authorList>
            <person name="Bonasio R."/>
            <person name="Zhang G."/>
            <person name="Ye C."/>
            <person name="Mutti N.S."/>
            <person name="Fang X."/>
            <person name="Qin N."/>
            <person name="Donahue G."/>
            <person name="Yang P."/>
            <person name="Li Q."/>
            <person name="Li C."/>
            <person name="Zhang P."/>
            <person name="Huang Z."/>
            <person name="Berger S.L."/>
            <person name="Reinberg D."/>
            <person name="Wang J."/>
            <person name="Liebig J."/>
        </authorList>
    </citation>
    <scope>NUCLEOTIDE SEQUENCE [LARGE SCALE GENOMIC DNA]</scope>
    <source>
        <strain evidence="14">C129</strain>
    </source>
</reference>
<feature type="compositionally biased region" description="Basic and acidic residues" evidence="9">
    <location>
        <begin position="1134"/>
        <end position="1143"/>
    </location>
</feature>
<feature type="region of interest" description="Disordered" evidence="9">
    <location>
        <begin position="917"/>
        <end position="968"/>
    </location>
</feature>
<evidence type="ECO:0000256" key="7">
    <source>
        <dbReference type="ARBA" id="ARBA00022833"/>
    </source>
</evidence>
<feature type="region of interest" description="Disordered" evidence="9">
    <location>
        <begin position="2186"/>
        <end position="2571"/>
    </location>
</feature>
<dbReference type="InterPro" id="IPR047543">
    <property type="entry name" value="Bbox1_RNF31-like"/>
</dbReference>
<accession>E1ZY01</accession>
<keyword evidence="14" id="KW-1185">Reference proteome</keyword>
<feature type="compositionally biased region" description="Polar residues" evidence="9">
    <location>
        <begin position="929"/>
        <end position="939"/>
    </location>
</feature>
<feature type="compositionally biased region" description="Basic residues" evidence="9">
    <location>
        <begin position="3317"/>
        <end position="3331"/>
    </location>
</feature>
<dbReference type="FunCoup" id="E1ZY01">
    <property type="interactions" value="10"/>
</dbReference>
<evidence type="ECO:0000256" key="2">
    <source>
        <dbReference type="ARBA" id="ARBA00022679"/>
    </source>
</evidence>
<feature type="region of interest" description="Disordered" evidence="9">
    <location>
        <begin position="1863"/>
        <end position="1896"/>
    </location>
</feature>
<dbReference type="Gene3D" id="1.10.8.10">
    <property type="entry name" value="DNA helicase RuvA subunit, C-terminal domain"/>
    <property type="match status" value="1"/>
</dbReference>
<comment type="similarity">
    <text evidence="1">Belongs to the RBR family.</text>
</comment>
<feature type="compositionally biased region" description="Polar residues" evidence="9">
    <location>
        <begin position="2319"/>
        <end position="2332"/>
    </location>
</feature>
<protein>
    <submittedName>
        <fullName evidence="13">RING finger protein 31</fullName>
    </submittedName>
</protein>
<feature type="compositionally biased region" description="Basic and acidic residues" evidence="9">
    <location>
        <begin position="3108"/>
        <end position="3120"/>
    </location>
</feature>
<feature type="compositionally biased region" description="Basic and acidic residues" evidence="9">
    <location>
        <begin position="34"/>
        <end position="49"/>
    </location>
</feature>
<dbReference type="GO" id="GO:0036435">
    <property type="term" value="F:K48-linked polyubiquitin modification-dependent protein binding"/>
    <property type="evidence" value="ECO:0007669"/>
    <property type="project" value="TreeGrafter"/>
</dbReference>
<feature type="region of interest" description="Disordered" evidence="9">
    <location>
        <begin position="20"/>
        <end position="64"/>
    </location>
</feature>
<feature type="region of interest" description="Disordered" evidence="9">
    <location>
        <begin position="3284"/>
        <end position="3344"/>
    </location>
</feature>
<feature type="compositionally biased region" description="Polar residues" evidence="9">
    <location>
        <begin position="2748"/>
        <end position="2759"/>
    </location>
</feature>
<feature type="compositionally biased region" description="Basic and acidic residues" evidence="9">
    <location>
        <begin position="724"/>
        <end position="777"/>
    </location>
</feature>
<feature type="compositionally biased region" description="Polar residues" evidence="9">
    <location>
        <begin position="322"/>
        <end position="345"/>
    </location>
</feature>
<feature type="compositionally biased region" description="Basic residues" evidence="9">
    <location>
        <begin position="2721"/>
        <end position="2735"/>
    </location>
</feature>
<feature type="compositionally biased region" description="Basic residues" evidence="9">
    <location>
        <begin position="507"/>
        <end position="520"/>
    </location>
</feature>
<feature type="domain" description="RING-type" evidence="12">
    <location>
        <begin position="3453"/>
        <end position="3689"/>
    </location>
</feature>
<feature type="region of interest" description="Disordered" evidence="9">
    <location>
        <begin position="1971"/>
        <end position="2011"/>
    </location>
</feature>
<dbReference type="CDD" id="cd16631">
    <property type="entry name" value="mRING-HC-C4C4_RBR_HOIP"/>
    <property type="match status" value="1"/>
</dbReference>
<feature type="compositionally biased region" description="Polar residues" evidence="9">
    <location>
        <begin position="1983"/>
        <end position="1997"/>
    </location>
</feature>
<dbReference type="Pfam" id="PF18091">
    <property type="entry name" value="E3_UbLigase_RBR"/>
    <property type="match status" value="1"/>
</dbReference>
<feature type="compositionally biased region" description="Basic and acidic residues" evidence="9">
    <location>
        <begin position="802"/>
        <end position="811"/>
    </location>
</feature>
<dbReference type="GO" id="GO:0061630">
    <property type="term" value="F:ubiquitin protein ligase activity"/>
    <property type="evidence" value="ECO:0007669"/>
    <property type="project" value="TreeGrafter"/>
</dbReference>
<feature type="compositionally biased region" description="Low complexity" evidence="9">
    <location>
        <begin position="1533"/>
        <end position="1544"/>
    </location>
</feature>
<feature type="compositionally biased region" description="Polar residues" evidence="9">
    <location>
        <begin position="1059"/>
        <end position="1074"/>
    </location>
</feature>
<feature type="compositionally biased region" description="Basic and acidic residues" evidence="9">
    <location>
        <begin position="1393"/>
        <end position="1402"/>
    </location>
</feature>
<evidence type="ECO:0000256" key="4">
    <source>
        <dbReference type="ARBA" id="ARBA00022737"/>
    </source>
</evidence>
<feature type="compositionally biased region" description="Acidic residues" evidence="9">
    <location>
        <begin position="3171"/>
        <end position="3189"/>
    </location>
</feature>
<feature type="region of interest" description="Disordered" evidence="9">
    <location>
        <begin position="1920"/>
        <end position="1945"/>
    </location>
</feature>
<dbReference type="GO" id="GO:0008270">
    <property type="term" value="F:zinc ion binding"/>
    <property type="evidence" value="ECO:0007669"/>
    <property type="project" value="UniProtKB-KW"/>
</dbReference>
<dbReference type="InterPro" id="IPR001876">
    <property type="entry name" value="Znf_RanBP2"/>
</dbReference>
<proteinExistence type="inferred from homology"/>
<feature type="compositionally biased region" description="Polar residues" evidence="9">
    <location>
        <begin position="1776"/>
        <end position="1790"/>
    </location>
</feature>
<dbReference type="GO" id="GO:0070530">
    <property type="term" value="F:K63-linked polyubiquitin modification-dependent protein binding"/>
    <property type="evidence" value="ECO:0007669"/>
    <property type="project" value="TreeGrafter"/>
</dbReference>
<evidence type="ECO:0000256" key="6">
    <source>
        <dbReference type="ARBA" id="ARBA00022786"/>
    </source>
</evidence>
<feature type="compositionally biased region" description="Polar residues" evidence="9">
    <location>
        <begin position="586"/>
        <end position="604"/>
    </location>
</feature>
<feature type="compositionally biased region" description="Polar residues" evidence="9">
    <location>
        <begin position="1887"/>
        <end position="1896"/>
    </location>
</feature>
<feature type="compositionally biased region" description="Basic and acidic residues" evidence="9">
    <location>
        <begin position="2891"/>
        <end position="2902"/>
    </location>
</feature>
<dbReference type="PROSITE" id="PS50089">
    <property type="entry name" value="ZF_RING_2"/>
    <property type="match status" value="1"/>
</dbReference>
<dbReference type="InterPro" id="IPR047542">
    <property type="entry name" value="Rcat_RBR_RNF31-like"/>
</dbReference>
<feature type="compositionally biased region" description="Basic and acidic residues" evidence="9">
    <location>
        <begin position="2781"/>
        <end position="2821"/>
    </location>
</feature>
<feature type="compositionally biased region" description="Basic and acidic residues" evidence="9">
    <location>
        <begin position="841"/>
        <end position="860"/>
    </location>
</feature>
<feature type="region of interest" description="Disordered" evidence="9">
    <location>
        <begin position="676"/>
        <end position="877"/>
    </location>
</feature>
<dbReference type="Gene3D" id="6.10.140.1100">
    <property type="match status" value="1"/>
</dbReference>